<evidence type="ECO:0000313" key="2">
    <source>
        <dbReference type="EMBL" id="SHH89172.1"/>
    </source>
</evidence>
<proteinExistence type="predicted"/>
<evidence type="ECO:0000256" key="1">
    <source>
        <dbReference type="SAM" id="Phobius"/>
    </source>
</evidence>
<feature type="transmembrane region" description="Helical" evidence="1">
    <location>
        <begin position="111"/>
        <end position="130"/>
    </location>
</feature>
<dbReference type="EMBL" id="FQXM01000019">
    <property type="protein sequence ID" value="SHH89172.1"/>
    <property type="molecule type" value="Genomic_DNA"/>
</dbReference>
<dbReference type="Proteomes" id="UP000184447">
    <property type="component" value="Unassembled WGS sequence"/>
</dbReference>
<evidence type="ECO:0000313" key="3">
    <source>
        <dbReference type="Proteomes" id="UP000184447"/>
    </source>
</evidence>
<keyword evidence="1" id="KW-0472">Membrane</keyword>
<dbReference type="STRING" id="1121316.SAMN02745207_03013"/>
<reference evidence="2 3" key="1">
    <citation type="submission" date="2016-11" db="EMBL/GenBank/DDBJ databases">
        <authorList>
            <person name="Jaros S."/>
            <person name="Januszkiewicz K."/>
            <person name="Wedrychowicz H."/>
        </authorList>
    </citation>
    <scope>NUCLEOTIDE SEQUENCE [LARGE SCALE GENOMIC DNA]</scope>
    <source>
        <strain evidence="2 3">DSM 8605</strain>
    </source>
</reference>
<keyword evidence="1" id="KW-0812">Transmembrane</keyword>
<sequence>MNLIEIKKDKRNILNIILILSIVNLPIFIYSIMGKYSVFRFVFIIAIVILTEIFLAIFINDMIFKRYFKAIDNAEKIISSKARNRIMIVGYVLYLAFYYYILFSIMSDSDYFFTSTFILYINIMNCFNIFNGQNILNVYKGDTYLLYANRIIENEKIYNYEVKILKKYKKDKKDKIQLTINIKGQADLVVFYSGIAYKIKDIIDGLYEERFIEEKMKEYGVTK</sequence>
<dbReference type="RefSeq" id="WP_073339278.1">
    <property type="nucleotide sequence ID" value="NZ_FQXM01000019.1"/>
</dbReference>
<name>A0A1M5WP64_9CLOT</name>
<keyword evidence="1" id="KW-1133">Transmembrane helix</keyword>
<organism evidence="2 3">
    <name type="scientific">Clostridium grantii DSM 8605</name>
    <dbReference type="NCBI Taxonomy" id="1121316"/>
    <lineage>
        <taxon>Bacteria</taxon>
        <taxon>Bacillati</taxon>
        <taxon>Bacillota</taxon>
        <taxon>Clostridia</taxon>
        <taxon>Eubacteriales</taxon>
        <taxon>Clostridiaceae</taxon>
        <taxon>Clostridium</taxon>
    </lineage>
</organism>
<dbReference type="AlphaFoldDB" id="A0A1M5WP64"/>
<feature type="transmembrane region" description="Helical" evidence="1">
    <location>
        <begin position="86"/>
        <end position="105"/>
    </location>
</feature>
<gene>
    <name evidence="2" type="ORF">SAMN02745207_03013</name>
</gene>
<protein>
    <submittedName>
        <fullName evidence="2">Uncharacterized protein</fullName>
    </submittedName>
</protein>
<accession>A0A1M5WP64</accession>
<keyword evidence="3" id="KW-1185">Reference proteome</keyword>
<feature type="transmembrane region" description="Helical" evidence="1">
    <location>
        <begin position="12"/>
        <end position="32"/>
    </location>
</feature>
<feature type="transmembrane region" description="Helical" evidence="1">
    <location>
        <begin position="38"/>
        <end position="59"/>
    </location>
</feature>